<protein>
    <recommendedName>
        <fullName evidence="3">Altered inheritance of mitochondria protein 19, mitochondrial</fullName>
    </recommendedName>
</protein>
<dbReference type="OrthoDB" id="5554402at2759"/>
<keyword evidence="2" id="KW-1185">Reference proteome</keyword>
<dbReference type="GeneID" id="5546102"/>
<dbReference type="HOGENOM" id="CLU_130042_0_0_1"/>
<dbReference type="Pfam" id="PF10315">
    <property type="entry name" value="Aim19"/>
    <property type="match status" value="1"/>
</dbReference>
<dbReference type="PANTHER" id="PTHR28177:SF1">
    <property type="entry name" value="ALTERED INHERITANCE OF MITOCHONDRIA PROTEIN 19, MITOCHONDRIAL"/>
    <property type="match status" value="1"/>
</dbReference>
<dbReference type="EMBL" id="DS480397">
    <property type="protein sequence ID" value="EDO17848.1"/>
    <property type="molecule type" value="Genomic_DNA"/>
</dbReference>
<dbReference type="FunCoup" id="A7TIQ6">
    <property type="interactions" value="46"/>
</dbReference>
<evidence type="ECO:0000313" key="1">
    <source>
        <dbReference type="EMBL" id="EDO17848.1"/>
    </source>
</evidence>
<dbReference type="OMA" id="KRYVSCQ"/>
<dbReference type="Proteomes" id="UP000000267">
    <property type="component" value="Unassembled WGS sequence"/>
</dbReference>
<name>A7TIQ6_VANPO</name>
<dbReference type="GO" id="GO:0005739">
    <property type="term" value="C:mitochondrion"/>
    <property type="evidence" value="ECO:0007669"/>
    <property type="project" value="EnsemblFungi"/>
</dbReference>
<dbReference type="PANTHER" id="PTHR28177">
    <property type="entry name" value="ALTERED INHERITANCE OF MITOCHONDRIA PROTEIN 19, MITOCHONDRIAL"/>
    <property type="match status" value="1"/>
</dbReference>
<accession>A7TIQ6</accession>
<organism evidence="2">
    <name type="scientific">Vanderwaltozyma polyspora (strain ATCC 22028 / DSM 70294 / BCRC 21397 / CBS 2163 / NBRC 10782 / NRRL Y-8283 / UCD 57-17)</name>
    <name type="common">Kluyveromyces polysporus</name>
    <dbReference type="NCBI Taxonomy" id="436907"/>
    <lineage>
        <taxon>Eukaryota</taxon>
        <taxon>Fungi</taxon>
        <taxon>Dikarya</taxon>
        <taxon>Ascomycota</taxon>
        <taxon>Saccharomycotina</taxon>
        <taxon>Saccharomycetes</taxon>
        <taxon>Saccharomycetales</taxon>
        <taxon>Saccharomycetaceae</taxon>
        <taxon>Vanderwaltozyma</taxon>
    </lineage>
</organism>
<dbReference type="AlphaFoldDB" id="A7TIQ6"/>
<dbReference type="KEGG" id="vpo:Kpol_1043p38"/>
<reference evidence="1 2" key="1">
    <citation type="journal article" date="2007" name="Proc. Natl. Acad. Sci. U.S.A.">
        <title>Independent sorting-out of thousands of duplicated gene pairs in two yeast species descended from a whole-genome duplication.</title>
        <authorList>
            <person name="Scannell D.R."/>
            <person name="Frank A.C."/>
            <person name="Conant G.C."/>
            <person name="Byrne K.P."/>
            <person name="Woolfit M."/>
            <person name="Wolfe K.H."/>
        </authorList>
    </citation>
    <scope>NUCLEOTIDE SEQUENCE [LARGE SCALE GENOMIC DNA]</scope>
    <source>
        <strain evidence="2">ATCC 22028 / DSM 70294 / BCRC 21397 / CBS 2163 / NBRC 10782 / NRRL Y-8283 / UCD 57-17</strain>
    </source>
</reference>
<dbReference type="InterPro" id="IPR019419">
    <property type="entry name" value="AIM19"/>
</dbReference>
<dbReference type="PhylomeDB" id="A7TIQ6"/>
<evidence type="ECO:0008006" key="3">
    <source>
        <dbReference type="Google" id="ProtNLM"/>
    </source>
</evidence>
<proteinExistence type="predicted"/>
<dbReference type="eggNOG" id="ENOG502S412">
    <property type="taxonomic scope" value="Eukaryota"/>
</dbReference>
<sequence>MNTIAMDTKPYLSLTNGLMLLSTPWVSPSFQVTTTVPKENTNLIQKLWSRQPTRIGPSTKISLLFGISQVLGSFMIYDGDLESGSGFIAAWSTTYLISQGRNSLQALKLGKVWPLMLTTSSLCNAYLYGKRYVSCQFK</sequence>
<dbReference type="InParanoid" id="A7TIQ6"/>
<gene>
    <name evidence="1" type="ORF">Kpol_1043p38</name>
</gene>
<evidence type="ECO:0000313" key="2">
    <source>
        <dbReference type="Proteomes" id="UP000000267"/>
    </source>
</evidence>
<dbReference type="RefSeq" id="XP_001645706.1">
    <property type="nucleotide sequence ID" value="XM_001645656.1"/>
</dbReference>